<dbReference type="SMART" id="SM00256">
    <property type="entry name" value="FBOX"/>
    <property type="match status" value="1"/>
</dbReference>
<feature type="compositionally biased region" description="Basic and acidic residues" evidence="1">
    <location>
        <begin position="871"/>
        <end position="887"/>
    </location>
</feature>
<accession>A0ABR3GTX2</accession>
<gene>
    <name evidence="3" type="ORF">Q9L58_001587</name>
</gene>
<dbReference type="SUPFAM" id="SSF81383">
    <property type="entry name" value="F-box domain"/>
    <property type="match status" value="1"/>
</dbReference>
<feature type="region of interest" description="Disordered" evidence="1">
    <location>
        <begin position="871"/>
        <end position="901"/>
    </location>
</feature>
<dbReference type="InterPro" id="IPR036047">
    <property type="entry name" value="F-box-like_dom_sf"/>
</dbReference>
<organism evidence="3 4">
    <name type="scientific">Discina gigas</name>
    <dbReference type="NCBI Taxonomy" id="1032678"/>
    <lineage>
        <taxon>Eukaryota</taxon>
        <taxon>Fungi</taxon>
        <taxon>Dikarya</taxon>
        <taxon>Ascomycota</taxon>
        <taxon>Pezizomycotina</taxon>
        <taxon>Pezizomycetes</taxon>
        <taxon>Pezizales</taxon>
        <taxon>Discinaceae</taxon>
        <taxon>Discina</taxon>
    </lineage>
</organism>
<protein>
    <recommendedName>
        <fullName evidence="2">F-box domain-containing protein</fullName>
    </recommendedName>
</protein>
<proteinExistence type="predicted"/>
<reference evidence="3 4" key="1">
    <citation type="submission" date="2024-02" db="EMBL/GenBank/DDBJ databases">
        <title>Discinaceae phylogenomics.</title>
        <authorList>
            <person name="Dirks A.C."/>
            <person name="James T.Y."/>
        </authorList>
    </citation>
    <scope>NUCLEOTIDE SEQUENCE [LARGE SCALE GENOMIC DNA]</scope>
    <source>
        <strain evidence="3 4">ACD0624</strain>
    </source>
</reference>
<name>A0ABR3GTX2_9PEZI</name>
<evidence type="ECO:0000256" key="1">
    <source>
        <dbReference type="SAM" id="MobiDB-lite"/>
    </source>
</evidence>
<dbReference type="PANTHER" id="PTHR36812">
    <property type="entry name" value="NEUROFILAMENT TRIPLET M PROTEIN-LIKE PROTEIN"/>
    <property type="match status" value="1"/>
</dbReference>
<evidence type="ECO:0000313" key="3">
    <source>
        <dbReference type="EMBL" id="KAL0639360.1"/>
    </source>
</evidence>
<dbReference type="EMBL" id="JBBBZM010000012">
    <property type="protein sequence ID" value="KAL0639360.1"/>
    <property type="molecule type" value="Genomic_DNA"/>
</dbReference>
<sequence length="994" mass="114830">MSTVNCTSSGSVIGVDRARGRLRGSFLTYVELSSSDSEDEVDEHIVYEIESDQGEEPEQSDVEVIKYSLRSGRRSVRKRSPVDPLSEEDSDRTPVSRKRCRTTVNSQTRIDSVKAIVPPKVWLRIFSFSQPKFLAQARRVSKAFRTLIDDETVWRCARVHSLPEYPGPILDLKEWEMCNLYLGTGCMICHAPKIKKRYWPFRIRCCMDCLKKSTIKEGILKDMPNFKTWWLQCLIPGVLDSMGNWITSSTSPQIQCQKIFWRDDVKVLEKAGPCYNKISRAKLLQGLRDVKMIEEFEEKLSREKGKGVELVHRQRYTDIRERISRLNPPLTDEILYHIPAYHAAIKIKRPLTDRSWNILVKKLEAGREPAVEKIAEIEKASQGIRFTHLGRKATKAMKPWIDQFLALDGGTVGRGSEASFALRVLSYVRTRWFDQGGSRIPLSALRQLWDEKLNGLLCRPGIIFMCAFCDKKHGLSTIFDHITIEHSKEMGWTGAITGTLSSYWRNQEWPAELPILNFIKPPGAIEEGEYYQTRMIKALSKTKAFMMLPDSHRFFLWFNLSITSYSREYNQFPDITLFAIAANDLCKSSGDRMFKGSLRCGICNAHQSKKKKNPWVWTTLSQHFGSHNRYQNQWPQKLLMLPNKAEISNSCSMISDEKVRQQWIMLAKEVDEEFERVLDDTTRLEEDEACLKSIREESDKGVKEKEKEEKEERKKEEKEKRKKKEGEKKEKDKDKEKAREREREKRDKKEKEKKEEKEKEKKGEEKWKEEEEEKEKEKDKEKGRADDFQLLKRDRGGRRGESRTCDLRWLGWGRGENSREGVKEKESRAGDLQLLKQDRKEKCEEGVNEKGSQAVGLQLLKRDRETELLRIPKRGYEHEEDGGEKRLKAGTPPPIHERLVGSYKNIPVPRFSSISPQEITGISRAHGVSIGSTKVLPVDPVGMPPAILAITQETQGWTGVANSEPDRLSSIYVIKDRDRSPSVNMDIEELFADA</sequence>
<dbReference type="Proteomes" id="UP001447188">
    <property type="component" value="Unassembled WGS sequence"/>
</dbReference>
<dbReference type="PANTHER" id="PTHR36812:SF9">
    <property type="entry name" value="MYB-LIKE PROTEIN X ISOFORM X1"/>
    <property type="match status" value="1"/>
</dbReference>
<evidence type="ECO:0000313" key="4">
    <source>
        <dbReference type="Proteomes" id="UP001447188"/>
    </source>
</evidence>
<dbReference type="Gene3D" id="1.20.1280.50">
    <property type="match status" value="1"/>
</dbReference>
<dbReference type="InterPro" id="IPR001810">
    <property type="entry name" value="F-box_dom"/>
</dbReference>
<keyword evidence="4" id="KW-1185">Reference proteome</keyword>
<dbReference type="Pfam" id="PF12937">
    <property type="entry name" value="F-box-like"/>
    <property type="match status" value="1"/>
</dbReference>
<comment type="caution">
    <text evidence="3">The sequence shown here is derived from an EMBL/GenBank/DDBJ whole genome shotgun (WGS) entry which is preliminary data.</text>
</comment>
<feature type="region of interest" description="Disordered" evidence="1">
    <location>
        <begin position="697"/>
        <end position="802"/>
    </location>
</feature>
<feature type="region of interest" description="Disordered" evidence="1">
    <location>
        <begin position="77"/>
        <end position="101"/>
    </location>
</feature>
<evidence type="ECO:0000259" key="2">
    <source>
        <dbReference type="SMART" id="SM00256"/>
    </source>
</evidence>
<feature type="domain" description="F-box" evidence="2">
    <location>
        <begin position="117"/>
        <end position="157"/>
    </location>
</feature>